<dbReference type="EMBL" id="LT635760">
    <property type="protein sequence ID" value="SGZ56057.1"/>
    <property type="molecule type" value="Genomic_DNA"/>
</dbReference>
<accession>A0A1L0BXH8</accession>
<feature type="compositionally biased region" description="Polar residues" evidence="1">
    <location>
        <begin position="916"/>
        <end position="941"/>
    </location>
</feature>
<feature type="region of interest" description="Disordered" evidence="1">
    <location>
        <begin position="680"/>
        <end position="730"/>
    </location>
</feature>
<dbReference type="GO" id="GO:0031625">
    <property type="term" value="F:ubiquitin protein ligase binding"/>
    <property type="evidence" value="ECO:0007669"/>
    <property type="project" value="TreeGrafter"/>
</dbReference>
<feature type="region of interest" description="Disordered" evidence="1">
    <location>
        <begin position="582"/>
        <end position="661"/>
    </location>
</feature>
<proteinExistence type="predicted"/>
<dbReference type="GO" id="GO:0005829">
    <property type="term" value="C:cytosol"/>
    <property type="evidence" value="ECO:0007669"/>
    <property type="project" value="TreeGrafter"/>
</dbReference>
<dbReference type="InterPro" id="IPR014752">
    <property type="entry name" value="Arrestin-like_C"/>
</dbReference>
<feature type="region of interest" description="Disordered" evidence="1">
    <location>
        <begin position="916"/>
        <end position="950"/>
    </location>
</feature>
<feature type="compositionally biased region" description="Basic and acidic residues" evidence="1">
    <location>
        <begin position="680"/>
        <end position="693"/>
    </location>
</feature>
<dbReference type="InterPro" id="IPR050357">
    <property type="entry name" value="Arrestin_domain-protein"/>
</dbReference>
<keyword evidence="4" id="KW-1185">Reference proteome</keyword>
<evidence type="ECO:0000313" key="3">
    <source>
        <dbReference type="EMBL" id="SGZ56057.1"/>
    </source>
</evidence>
<dbReference type="STRING" id="45354.A0A1L0BXH8"/>
<organism evidence="3 4">
    <name type="scientific">Sungouiella intermedia</name>
    <dbReference type="NCBI Taxonomy" id="45354"/>
    <lineage>
        <taxon>Eukaryota</taxon>
        <taxon>Fungi</taxon>
        <taxon>Dikarya</taxon>
        <taxon>Ascomycota</taxon>
        <taxon>Saccharomycotina</taxon>
        <taxon>Pichiomycetes</taxon>
        <taxon>Metschnikowiaceae</taxon>
        <taxon>Sungouiella</taxon>
    </lineage>
</organism>
<feature type="compositionally biased region" description="Basic and acidic residues" evidence="1">
    <location>
        <begin position="700"/>
        <end position="710"/>
    </location>
</feature>
<dbReference type="GO" id="GO:0030674">
    <property type="term" value="F:protein-macromolecule adaptor activity"/>
    <property type="evidence" value="ECO:0007669"/>
    <property type="project" value="TreeGrafter"/>
</dbReference>
<dbReference type="PANTHER" id="PTHR11188:SF174">
    <property type="entry name" value="ARRESTIN-RELATED TRAFFICKING ADAPTER 10-RELATED"/>
    <property type="match status" value="1"/>
</dbReference>
<dbReference type="PANTHER" id="PTHR11188">
    <property type="entry name" value="ARRESTIN DOMAIN CONTAINING PROTEIN"/>
    <property type="match status" value="1"/>
</dbReference>
<dbReference type="GO" id="GO:0070086">
    <property type="term" value="P:ubiquitin-dependent endocytosis"/>
    <property type="evidence" value="ECO:0007669"/>
    <property type="project" value="TreeGrafter"/>
</dbReference>
<dbReference type="Gene3D" id="2.60.40.640">
    <property type="match status" value="1"/>
</dbReference>
<feature type="region of interest" description="Disordered" evidence="1">
    <location>
        <begin position="519"/>
        <end position="543"/>
    </location>
</feature>
<sequence length="958" mass="105782">MDIPNSPLFPASSLTIPQGIRDHSDYLMPQLPEAPLVLTSSFQVYIVPTEKHLFVQGFKPVEYEGVPPTLLRGCLVLRVMKATKIRSINLVFKGTQRTDWPEGIPPKKNIYSETNDIVSHTWPFYQMETPQRNCGADLFIPKSGHHEDISNLNLADLHVTTLNLAPVESAATFAASLIKRATSPIGGGLPSSNALTSSDSMADLTAVLSSLSIVSMGDSQKPGYFEPGDYIYNFEHPIPALSPETAQMSFGKVSYHLESTIVRIGAFKPNLVARLPVQVVRIPSDNSVEENEPIVIERDWEDQLRYEIVVGSKSVVLDSYVPLVFRFIPLYGKVALHRIRVYVTENSNYYCHNKAVHREEPVKKFLLLEHKAKKNKSLLSQNGGLTEGPQEGDDEVLPRELEFQLYVPSAINKKYNYFIHPDTAIENIKCEHWIKISLRISKKDPNNPEKRKHFEILIDSPIHLCSSLAAHCNTLLPAYDIEPEFLPKYTPNSPPVSPEVTAVDFSHHQSHLILAALSPFGGSGGEDKPSPPPRPTTPIDFQHISSPHMNDEPIERDFDVHLEANLYKPEESDVLEALTSPQAKPYTPVSSPHLQPVSLGSPVSSRAPSMAPPAFEESGPNTEDTLPPAYFKEDPAMSISPVRIDVSNETRSRRARTVPSITIHDPSLTGIKDILSKQLDKRERNSNSDRESLHSTPSKKSLDSSEDKKSLNSKCKQNSHGGNLESGSRINEHGEISETVGKSQDGITNDFQDRESAEVPRLYSGPVDDTDIADIKAEGAPPVPSAPHLRVERTNGLSRHSSICLATLSTSDEPLDQTLPLLSLSTSSVHDGRQDLFDYERRLSILGSMSDIVDVTLFGHNDLNVHGSLFALRNPRIAKHYQDSSTEEVAPIDNESKPRQKSFGVIPLLGEFHGTTRSRNLTDSSGESEMTVSAIASSTGSKGDAFLEPVDLQEVASQ</sequence>
<reference evidence="3 4" key="1">
    <citation type="submission" date="2016-10" db="EMBL/GenBank/DDBJ databases">
        <authorList>
            <person name="de Groot N.N."/>
        </authorList>
    </citation>
    <scope>NUCLEOTIDE SEQUENCE [LARGE SCALE GENOMIC DNA]</scope>
    <source>
        <strain evidence="3 4">CBS 141442</strain>
    </source>
</reference>
<evidence type="ECO:0000256" key="1">
    <source>
        <dbReference type="SAM" id="MobiDB-lite"/>
    </source>
</evidence>
<name>A0A1L0BXH8_9ASCO</name>
<protein>
    <submittedName>
        <fullName evidence="3">CIC11C00000000398</fullName>
    </submittedName>
</protein>
<evidence type="ECO:0000313" key="4">
    <source>
        <dbReference type="Proteomes" id="UP000182334"/>
    </source>
</evidence>
<dbReference type="OrthoDB" id="2238745at2759"/>
<feature type="domain" description="Arrestin C-terminal-like" evidence="2">
    <location>
        <begin position="300"/>
        <end position="469"/>
    </location>
</feature>
<feature type="compositionally biased region" description="Polar residues" evidence="1">
    <location>
        <begin position="715"/>
        <end position="729"/>
    </location>
</feature>
<evidence type="ECO:0000259" key="2">
    <source>
        <dbReference type="SMART" id="SM01017"/>
    </source>
</evidence>
<dbReference type="Proteomes" id="UP000182334">
    <property type="component" value="Chromosome V"/>
</dbReference>
<dbReference type="AlphaFoldDB" id="A0A1L0BXH8"/>
<dbReference type="SMART" id="SM01017">
    <property type="entry name" value="Arrestin_C"/>
    <property type="match status" value="1"/>
</dbReference>
<dbReference type="Pfam" id="PF02752">
    <property type="entry name" value="Arrestin_C"/>
    <property type="match status" value="1"/>
</dbReference>
<dbReference type="InterPro" id="IPR011022">
    <property type="entry name" value="Arrestin_C-like"/>
</dbReference>
<gene>
    <name evidence="3" type="ORF">SAMEA4029010_CIC11G00000000398</name>
</gene>